<name>A0A9N9TVM3_PHYSR</name>
<dbReference type="EMBL" id="OU900100">
    <property type="protein sequence ID" value="CAG9863702.1"/>
    <property type="molecule type" value="Genomic_DNA"/>
</dbReference>
<keyword evidence="1" id="KW-0732">Signal</keyword>
<feature type="signal peptide" evidence="1">
    <location>
        <begin position="1"/>
        <end position="18"/>
    </location>
</feature>
<feature type="chain" id="PRO_5040321338" evidence="1">
    <location>
        <begin position="19"/>
        <end position="160"/>
    </location>
</feature>
<organism evidence="2 3">
    <name type="scientific">Phyllotreta striolata</name>
    <name type="common">Striped flea beetle</name>
    <name type="synonym">Crioceris striolata</name>
    <dbReference type="NCBI Taxonomy" id="444603"/>
    <lineage>
        <taxon>Eukaryota</taxon>
        <taxon>Metazoa</taxon>
        <taxon>Ecdysozoa</taxon>
        <taxon>Arthropoda</taxon>
        <taxon>Hexapoda</taxon>
        <taxon>Insecta</taxon>
        <taxon>Pterygota</taxon>
        <taxon>Neoptera</taxon>
        <taxon>Endopterygota</taxon>
        <taxon>Coleoptera</taxon>
        <taxon>Polyphaga</taxon>
        <taxon>Cucujiformia</taxon>
        <taxon>Chrysomeloidea</taxon>
        <taxon>Chrysomelidae</taxon>
        <taxon>Galerucinae</taxon>
        <taxon>Alticini</taxon>
        <taxon>Phyllotreta</taxon>
    </lineage>
</organism>
<gene>
    <name evidence="2" type="ORF">PHYEVI_LOCUS9986</name>
</gene>
<evidence type="ECO:0000256" key="1">
    <source>
        <dbReference type="SAM" id="SignalP"/>
    </source>
</evidence>
<proteinExistence type="predicted"/>
<evidence type="ECO:0000313" key="2">
    <source>
        <dbReference type="EMBL" id="CAG9863702.1"/>
    </source>
</evidence>
<accession>A0A9N9TVM3</accession>
<reference evidence="2" key="1">
    <citation type="submission" date="2022-01" db="EMBL/GenBank/DDBJ databases">
        <authorList>
            <person name="King R."/>
        </authorList>
    </citation>
    <scope>NUCLEOTIDE SEQUENCE</scope>
</reference>
<dbReference type="AlphaFoldDB" id="A0A9N9TVM3"/>
<dbReference type="Proteomes" id="UP001153712">
    <property type="component" value="Chromosome 7"/>
</dbReference>
<dbReference type="OrthoDB" id="6766830at2759"/>
<evidence type="ECO:0000313" key="3">
    <source>
        <dbReference type="Proteomes" id="UP001153712"/>
    </source>
</evidence>
<protein>
    <submittedName>
        <fullName evidence="2">Uncharacterized protein</fullName>
    </submittedName>
</protein>
<keyword evidence="3" id="KW-1185">Reference proteome</keyword>
<sequence length="160" mass="18291">MISMKLILHCLMVIRVYSTSYEGDAFDDSAVENIMEADGFGDEYKINPNDIISLKNKKSSPLCTVKKILKLHPNDGYEYHPKHYHEHECVPANSSTVDNDFSVQNVCVVHQGGCVSLEKTMVFVKKPRFSLNPQFCQMEIYKIPVKVGCNCIHHIKHQYI</sequence>